<reference evidence="1" key="1">
    <citation type="submission" date="2012-09" db="EMBL/GenBank/DDBJ databases">
        <authorList>
            <person name="Martin A.A."/>
        </authorList>
    </citation>
    <scope>NUCLEOTIDE SEQUENCE</scope>
</reference>
<reference evidence="2" key="2">
    <citation type="submission" date="2017-02" db="UniProtKB">
        <authorList>
            <consortium name="WormBaseParasite"/>
        </authorList>
    </citation>
    <scope>IDENTIFICATION</scope>
</reference>
<dbReference type="AlphaFoldDB" id="A0A0K0D755"/>
<keyword evidence="1" id="KW-1185">Reference proteome</keyword>
<accession>A0A0K0D755</accession>
<dbReference type="Proteomes" id="UP000035642">
    <property type="component" value="Unassembled WGS sequence"/>
</dbReference>
<dbReference type="STRING" id="6313.A0A0K0D755"/>
<dbReference type="WBParaSite" id="ACAC_0000590001-mRNA-1">
    <property type="protein sequence ID" value="ACAC_0000590001-mRNA-1"/>
    <property type="gene ID" value="ACAC_0000590001"/>
</dbReference>
<evidence type="ECO:0000313" key="1">
    <source>
        <dbReference type="Proteomes" id="UP000035642"/>
    </source>
</evidence>
<sequence>MVNVRDADDGLNRTRLIGSLNTLKAIWPLLSEPECAVTQENIKIVICSVLCCLYSGFSEVVVPCIELLERIMTNPLPWLRDFVPLMFDATSSSPPFRCKSLSSGRPSRSASPVSGINTLPPSSLGSLCDVTVTADEINDFNVPLQLPDHSIEPAISESSSPLVEEEIIDPLMHADLYEEVTKCDRYGSDQTSPQMVGCSDDSVGVVKHLPLDVCDFSANCFVYTAAILGKRFLLAGLKGLKNDRDVRISHKILALNCITMISKHEDLSRATLLFGDFQQTFSEVSRFVLHDDDQLCASTVAFLFSIDRHKFENTDNVHNYHRVMRTFQPIRKRSVLQASIGQQHILDALGLLPDALCLATSEVSSTFFLLKVTCGEFLSSLRWSLINECIREKWQEQCLIAYFNLLFSDDQKVAHAASTGLEQLVRNADFTEYSGVFAARIPDNLLSLDMNSLPAVSLS</sequence>
<proteinExistence type="predicted"/>
<organism evidence="1 2">
    <name type="scientific">Angiostrongylus cantonensis</name>
    <name type="common">Rat lungworm</name>
    <dbReference type="NCBI Taxonomy" id="6313"/>
    <lineage>
        <taxon>Eukaryota</taxon>
        <taxon>Metazoa</taxon>
        <taxon>Ecdysozoa</taxon>
        <taxon>Nematoda</taxon>
        <taxon>Chromadorea</taxon>
        <taxon>Rhabditida</taxon>
        <taxon>Rhabditina</taxon>
        <taxon>Rhabditomorpha</taxon>
        <taxon>Strongyloidea</taxon>
        <taxon>Metastrongylidae</taxon>
        <taxon>Angiostrongylus</taxon>
    </lineage>
</organism>
<name>A0A0K0D755_ANGCA</name>
<protein>
    <submittedName>
        <fullName evidence="2">MOR2-PAG1_C domain-containing protein</fullName>
    </submittedName>
</protein>
<evidence type="ECO:0000313" key="2">
    <source>
        <dbReference type="WBParaSite" id="ACAC_0000590001-mRNA-1"/>
    </source>
</evidence>